<evidence type="ECO:0000313" key="7">
    <source>
        <dbReference type="EMBL" id="MBB5719930.1"/>
    </source>
</evidence>
<dbReference type="InterPro" id="IPR013249">
    <property type="entry name" value="RNA_pol_sigma70_r4_t2"/>
</dbReference>
<dbReference type="AlphaFoldDB" id="A0A840Z2G5"/>
<keyword evidence="2" id="KW-0805">Transcription regulation</keyword>
<dbReference type="Pfam" id="PF08281">
    <property type="entry name" value="Sigma70_r4_2"/>
    <property type="match status" value="1"/>
</dbReference>
<dbReference type="InterPro" id="IPR039425">
    <property type="entry name" value="RNA_pol_sigma-70-like"/>
</dbReference>
<gene>
    <name evidence="7" type="ORF">FHR23_002889</name>
</gene>
<evidence type="ECO:0000313" key="8">
    <source>
        <dbReference type="Proteomes" id="UP000554342"/>
    </source>
</evidence>
<comment type="similarity">
    <text evidence="1">Belongs to the sigma-70 factor family. ECF subfamily.</text>
</comment>
<accession>A0A840Z2G5</accession>
<dbReference type="EMBL" id="JACIJI010000007">
    <property type="protein sequence ID" value="MBB5719930.1"/>
    <property type="molecule type" value="Genomic_DNA"/>
</dbReference>
<organism evidence="7 8">
    <name type="scientific">Stakelama sediminis</name>
    <dbReference type="NCBI Taxonomy" id="463200"/>
    <lineage>
        <taxon>Bacteria</taxon>
        <taxon>Pseudomonadati</taxon>
        <taxon>Pseudomonadota</taxon>
        <taxon>Alphaproteobacteria</taxon>
        <taxon>Sphingomonadales</taxon>
        <taxon>Sphingomonadaceae</taxon>
        <taxon>Stakelama</taxon>
    </lineage>
</organism>
<sequence>MRLKLLRGLGGRAVAAGVGDPLPSAGGATGDDPELERLYQSQASRLHRYFVQQAGADEAQDLVHESFERLARKGKGFLRSLDCPEAYLTRIATNLVRDRARREDRRSADAHVPAHDVPLAGADPFRQLEARDMVQRLETAMMRLRPTTREIFMACRLDGYSYAEVAEHVGISVRAVRKHMGRAIAEIDRAMSDDA</sequence>
<protein>
    <submittedName>
        <fullName evidence="7">RNA polymerase sigma-70 factor (ECF subfamily)</fullName>
    </submittedName>
</protein>
<keyword evidence="4" id="KW-0804">Transcription</keyword>
<keyword evidence="8" id="KW-1185">Reference proteome</keyword>
<dbReference type="Proteomes" id="UP000554342">
    <property type="component" value="Unassembled WGS sequence"/>
</dbReference>
<name>A0A840Z2G5_9SPHN</name>
<dbReference type="SUPFAM" id="SSF88946">
    <property type="entry name" value="Sigma2 domain of RNA polymerase sigma factors"/>
    <property type="match status" value="1"/>
</dbReference>
<dbReference type="GO" id="GO:0016987">
    <property type="term" value="F:sigma factor activity"/>
    <property type="evidence" value="ECO:0007669"/>
    <property type="project" value="UniProtKB-KW"/>
</dbReference>
<dbReference type="Pfam" id="PF04542">
    <property type="entry name" value="Sigma70_r2"/>
    <property type="match status" value="1"/>
</dbReference>
<evidence type="ECO:0000259" key="6">
    <source>
        <dbReference type="Pfam" id="PF08281"/>
    </source>
</evidence>
<dbReference type="PANTHER" id="PTHR43133:SF63">
    <property type="entry name" value="RNA POLYMERASE SIGMA FACTOR FECI-RELATED"/>
    <property type="match status" value="1"/>
</dbReference>
<dbReference type="InterPro" id="IPR007627">
    <property type="entry name" value="RNA_pol_sigma70_r2"/>
</dbReference>
<evidence type="ECO:0000256" key="4">
    <source>
        <dbReference type="ARBA" id="ARBA00023163"/>
    </source>
</evidence>
<dbReference type="InterPro" id="IPR036388">
    <property type="entry name" value="WH-like_DNA-bd_sf"/>
</dbReference>
<dbReference type="NCBIfam" id="TIGR02937">
    <property type="entry name" value="sigma70-ECF"/>
    <property type="match status" value="1"/>
</dbReference>
<feature type="domain" description="RNA polymerase sigma-70 region 2" evidence="5">
    <location>
        <begin position="45"/>
        <end position="106"/>
    </location>
</feature>
<dbReference type="InterPro" id="IPR013325">
    <property type="entry name" value="RNA_pol_sigma_r2"/>
</dbReference>
<dbReference type="InterPro" id="IPR013324">
    <property type="entry name" value="RNA_pol_sigma_r3/r4-like"/>
</dbReference>
<evidence type="ECO:0000256" key="3">
    <source>
        <dbReference type="ARBA" id="ARBA00023082"/>
    </source>
</evidence>
<dbReference type="PANTHER" id="PTHR43133">
    <property type="entry name" value="RNA POLYMERASE ECF-TYPE SIGMA FACTO"/>
    <property type="match status" value="1"/>
</dbReference>
<evidence type="ECO:0000256" key="2">
    <source>
        <dbReference type="ARBA" id="ARBA00023015"/>
    </source>
</evidence>
<dbReference type="GO" id="GO:0003677">
    <property type="term" value="F:DNA binding"/>
    <property type="evidence" value="ECO:0007669"/>
    <property type="project" value="InterPro"/>
</dbReference>
<dbReference type="Gene3D" id="1.10.1740.10">
    <property type="match status" value="1"/>
</dbReference>
<dbReference type="RefSeq" id="WP_184005317.1">
    <property type="nucleotide sequence ID" value="NZ_BAABIF010000011.1"/>
</dbReference>
<keyword evidence="3" id="KW-0731">Sigma factor</keyword>
<proteinExistence type="inferred from homology"/>
<comment type="caution">
    <text evidence="7">The sequence shown here is derived from an EMBL/GenBank/DDBJ whole genome shotgun (WGS) entry which is preliminary data.</text>
</comment>
<feature type="domain" description="RNA polymerase sigma factor 70 region 4 type 2" evidence="6">
    <location>
        <begin position="135"/>
        <end position="185"/>
    </location>
</feature>
<reference evidence="7 8" key="1">
    <citation type="submission" date="2020-08" db="EMBL/GenBank/DDBJ databases">
        <title>Genomic Encyclopedia of Type Strains, Phase IV (KMG-IV): sequencing the most valuable type-strain genomes for metagenomic binning, comparative biology and taxonomic classification.</title>
        <authorList>
            <person name="Goeker M."/>
        </authorList>
    </citation>
    <scope>NUCLEOTIDE SEQUENCE [LARGE SCALE GENOMIC DNA]</scope>
    <source>
        <strain evidence="7 8">DSM 27203</strain>
    </source>
</reference>
<evidence type="ECO:0000256" key="1">
    <source>
        <dbReference type="ARBA" id="ARBA00010641"/>
    </source>
</evidence>
<dbReference type="Gene3D" id="1.10.10.10">
    <property type="entry name" value="Winged helix-like DNA-binding domain superfamily/Winged helix DNA-binding domain"/>
    <property type="match status" value="1"/>
</dbReference>
<dbReference type="InterPro" id="IPR014284">
    <property type="entry name" value="RNA_pol_sigma-70_dom"/>
</dbReference>
<dbReference type="SUPFAM" id="SSF88659">
    <property type="entry name" value="Sigma3 and sigma4 domains of RNA polymerase sigma factors"/>
    <property type="match status" value="1"/>
</dbReference>
<evidence type="ECO:0000259" key="5">
    <source>
        <dbReference type="Pfam" id="PF04542"/>
    </source>
</evidence>
<dbReference type="GO" id="GO:0006352">
    <property type="term" value="P:DNA-templated transcription initiation"/>
    <property type="evidence" value="ECO:0007669"/>
    <property type="project" value="InterPro"/>
</dbReference>